<evidence type="ECO:0000256" key="2">
    <source>
        <dbReference type="ARBA" id="ARBA00009298"/>
    </source>
</evidence>
<feature type="transmembrane region" description="Helical" evidence="7">
    <location>
        <begin position="6"/>
        <end position="23"/>
    </location>
</feature>
<sequence>MNEKQVIIRLILCVLIGGLIGYEREARNRPAGFRTHILVCIGACISVMIQQYCTSEAIALAILNPGIKEVLKTDVTRISAQVITGIGFLGAGTIIRDKGSVKGLTTAASIWVVACIGMTIGLGYYFLSIVAFIMVIIVLLILKKLEQKIIDRYKVYVLQIEYTDKENFIEKILFDLVKMKVKIKKFEVCYHGNNKRNTNKINIYMQLPRGISINYILQYIQSNDNICMLRILKN</sequence>
<dbReference type="RefSeq" id="WP_343762521.1">
    <property type="nucleotide sequence ID" value="NZ_BAAACG010000013.1"/>
</dbReference>
<feature type="transmembrane region" description="Helical" evidence="7">
    <location>
        <begin position="75"/>
        <end position="94"/>
    </location>
</feature>
<dbReference type="Pfam" id="PF02308">
    <property type="entry name" value="MgtC"/>
    <property type="match status" value="1"/>
</dbReference>
<evidence type="ECO:0000259" key="8">
    <source>
        <dbReference type="Pfam" id="PF02308"/>
    </source>
</evidence>
<evidence type="ECO:0000256" key="1">
    <source>
        <dbReference type="ARBA" id="ARBA00004651"/>
    </source>
</evidence>
<keyword evidence="4 7" id="KW-0812">Transmembrane</keyword>
<evidence type="ECO:0000256" key="4">
    <source>
        <dbReference type="ARBA" id="ARBA00022692"/>
    </source>
</evidence>
<accession>A0ABP3V0E6</accession>
<evidence type="ECO:0000313" key="10">
    <source>
        <dbReference type="Proteomes" id="UP001501510"/>
    </source>
</evidence>
<protein>
    <submittedName>
        <fullName evidence="9">MgtC/SapB family protein</fullName>
    </submittedName>
</protein>
<dbReference type="PANTHER" id="PTHR33778">
    <property type="entry name" value="PROTEIN MGTC"/>
    <property type="match status" value="1"/>
</dbReference>
<comment type="similarity">
    <text evidence="2">Belongs to the MgtC/SapB family.</text>
</comment>
<evidence type="ECO:0000256" key="7">
    <source>
        <dbReference type="SAM" id="Phobius"/>
    </source>
</evidence>
<evidence type="ECO:0000256" key="5">
    <source>
        <dbReference type="ARBA" id="ARBA00022989"/>
    </source>
</evidence>
<dbReference type="InterPro" id="IPR049177">
    <property type="entry name" value="MgtC_SapB_SrpB_YhiD_N"/>
</dbReference>
<evidence type="ECO:0000313" key="9">
    <source>
        <dbReference type="EMBL" id="GAA0744034.1"/>
    </source>
</evidence>
<name>A0ABP3V0E6_9CLOT</name>
<dbReference type="EMBL" id="BAAACG010000013">
    <property type="protein sequence ID" value="GAA0744034.1"/>
    <property type="molecule type" value="Genomic_DNA"/>
</dbReference>
<keyword evidence="3" id="KW-1003">Cell membrane</keyword>
<comment type="caution">
    <text evidence="9">The sequence shown here is derived from an EMBL/GenBank/DDBJ whole genome shotgun (WGS) entry which is preliminary data.</text>
</comment>
<proteinExistence type="inferred from homology"/>
<feature type="domain" description="MgtC/SapB/SrpB/YhiD N-terminal" evidence="8">
    <location>
        <begin position="10"/>
        <end position="147"/>
    </location>
</feature>
<feature type="transmembrane region" description="Helical" evidence="7">
    <location>
        <begin position="125"/>
        <end position="142"/>
    </location>
</feature>
<dbReference type="InterPro" id="IPR003416">
    <property type="entry name" value="MgtC/SapB/SrpB/YhiD_fam"/>
</dbReference>
<evidence type="ECO:0000256" key="3">
    <source>
        <dbReference type="ARBA" id="ARBA00022475"/>
    </source>
</evidence>
<gene>
    <name evidence="9" type="ORF">GCM10008906_28430</name>
</gene>
<keyword evidence="10" id="KW-1185">Reference proteome</keyword>
<keyword evidence="5 7" id="KW-1133">Transmembrane helix</keyword>
<evidence type="ECO:0000256" key="6">
    <source>
        <dbReference type="ARBA" id="ARBA00023136"/>
    </source>
</evidence>
<dbReference type="PANTHER" id="PTHR33778:SF1">
    <property type="entry name" value="MAGNESIUM TRANSPORTER YHID-RELATED"/>
    <property type="match status" value="1"/>
</dbReference>
<dbReference type="Proteomes" id="UP001501510">
    <property type="component" value="Unassembled WGS sequence"/>
</dbReference>
<keyword evidence="6 7" id="KW-0472">Membrane</keyword>
<comment type="subcellular location">
    <subcellularLocation>
        <location evidence="1">Cell membrane</location>
        <topology evidence="1">Multi-pass membrane protein</topology>
    </subcellularLocation>
</comment>
<organism evidence="9 10">
    <name type="scientific">Clostridium oceanicum</name>
    <dbReference type="NCBI Taxonomy" id="1543"/>
    <lineage>
        <taxon>Bacteria</taxon>
        <taxon>Bacillati</taxon>
        <taxon>Bacillota</taxon>
        <taxon>Clostridia</taxon>
        <taxon>Eubacteriales</taxon>
        <taxon>Clostridiaceae</taxon>
        <taxon>Clostridium</taxon>
    </lineage>
</organism>
<dbReference type="PRINTS" id="PR01837">
    <property type="entry name" value="MGTCSAPBPROT"/>
</dbReference>
<reference evidence="10" key="1">
    <citation type="journal article" date="2019" name="Int. J. Syst. Evol. Microbiol.">
        <title>The Global Catalogue of Microorganisms (GCM) 10K type strain sequencing project: providing services to taxonomists for standard genome sequencing and annotation.</title>
        <authorList>
            <consortium name="The Broad Institute Genomics Platform"/>
            <consortium name="The Broad Institute Genome Sequencing Center for Infectious Disease"/>
            <person name="Wu L."/>
            <person name="Ma J."/>
        </authorList>
    </citation>
    <scope>NUCLEOTIDE SEQUENCE [LARGE SCALE GENOMIC DNA]</scope>
    <source>
        <strain evidence="10">JCM 1407</strain>
    </source>
</reference>